<dbReference type="GO" id="GO:0003700">
    <property type="term" value="F:DNA-binding transcription factor activity"/>
    <property type="evidence" value="ECO:0007669"/>
    <property type="project" value="InterPro"/>
</dbReference>
<gene>
    <name evidence="5" type="ORF">HYN51_10565</name>
</gene>
<dbReference type="OrthoDB" id="9803764at2"/>
<dbReference type="InterPro" id="IPR029062">
    <property type="entry name" value="Class_I_gatase-like"/>
</dbReference>
<name>A0A2Y9TZ11_9GAMM</name>
<keyword evidence="1" id="KW-0805">Transcription regulation</keyword>
<reference evidence="5 6" key="1">
    <citation type="journal article" date="2019" name="Int. J. Syst. Evol. Microbiol.">
        <title>Limnobaculum parvum gen. nov., sp. nov., isolated from a freshwater lake.</title>
        <authorList>
            <person name="Baek C."/>
            <person name="Shin S.K."/>
            <person name="Yi H."/>
        </authorList>
    </citation>
    <scope>NUCLEOTIDE SEQUENCE [LARGE SCALE GENOMIC DNA]</scope>
    <source>
        <strain evidence="5 6">HYN0051</strain>
    </source>
</reference>
<dbReference type="KEGG" id="lpv:HYN51_10565"/>
<dbReference type="AlphaFoldDB" id="A0A2Y9TZ11"/>
<dbReference type="Pfam" id="PF01965">
    <property type="entry name" value="DJ-1_PfpI"/>
    <property type="match status" value="1"/>
</dbReference>
<dbReference type="InterPro" id="IPR052158">
    <property type="entry name" value="INH-QAR"/>
</dbReference>
<keyword evidence="3" id="KW-0804">Transcription</keyword>
<dbReference type="Gene3D" id="3.40.50.880">
    <property type="match status" value="1"/>
</dbReference>
<dbReference type="InterPro" id="IPR018062">
    <property type="entry name" value="HTH_AraC-typ_CS"/>
</dbReference>
<evidence type="ECO:0000313" key="5">
    <source>
        <dbReference type="EMBL" id="AWH88957.1"/>
    </source>
</evidence>
<evidence type="ECO:0000313" key="6">
    <source>
        <dbReference type="Proteomes" id="UP000244908"/>
    </source>
</evidence>
<dbReference type="PROSITE" id="PS01124">
    <property type="entry name" value="HTH_ARAC_FAMILY_2"/>
    <property type="match status" value="1"/>
</dbReference>
<dbReference type="InterPro" id="IPR002818">
    <property type="entry name" value="DJ-1/PfpI"/>
</dbReference>
<dbReference type="Pfam" id="PF12833">
    <property type="entry name" value="HTH_18"/>
    <property type="match status" value="1"/>
</dbReference>
<dbReference type="EMBL" id="CP029185">
    <property type="protein sequence ID" value="AWH88957.1"/>
    <property type="molecule type" value="Genomic_DNA"/>
</dbReference>
<organism evidence="5 6">
    <name type="scientific">Limnobaculum parvum</name>
    <dbReference type="NCBI Taxonomy" id="2172103"/>
    <lineage>
        <taxon>Bacteria</taxon>
        <taxon>Pseudomonadati</taxon>
        <taxon>Pseudomonadota</taxon>
        <taxon>Gammaproteobacteria</taxon>
        <taxon>Enterobacterales</taxon>
        <taxon>Budviciaceae</taxon>
        <taxon>Limnobaculum</taxon>
    </lineage>
</organism>
<keyword evidence="2" id="KW-0238">DNA-binding</keyword>
<accession>A0A2Y9TZ11</accession>
<dbReference type="GO" id="GO:0043565">
    <property type="term" value="F:sequence-specific DNA binding"/>
    <property type="evidence" value="ECO:0007669"/>
    <property type="project" value="InterPro"/>
</dbReference>
<dbReference type="PANTHER" id="PTHR43130:SF3">
    <property type="entry name" value="HTH-TYPE TRANSCRIPTIONAL REGULATOR RV1931C"/>
    <property type="match status" value="1"/>
</dbReference>
<sequence>MEPLTNPITIAVAAYQGINPFHLSIPHTVFSNVLNQNGSPRFRVITCALEENQIESAMGFSITTQYGIEGFQQADIIMVPSWHRIDIAPPEEFIDVLKQANRQGVKIVGLCLGAFVLAKAGLLNGKAATTHWKWANAFSLRYPEVELRAAELYIDEGNILTSAGMAAAIDCCLHMLRQICGAEIANQVARQMVVAPHRQGGQAQFIEIPLPVSRQDDRISQVLNWAAQHPELPHSIDSLAQKGALSRRTFTRHVRQTTGTTVMQWLLNQRIAKAQRMLESGHHSMEKIATESGFNTVASLRQHFTKALNISPSSYRKQFKIKADQSPSK</sequence>
<evidence type="ECO:0000259" key="4">
    <source>
        <dbReference type="PROSITE" id="PS01124"/>
    </source>
</evidence>
<protein>
    <submittedName>
        <fullName evidence="5">Helix-turn-helix domain-containing protein</fullName>
    </submittedName>
</protein>
<dbReference type="SUPFAM" id="SSF52317">
    <property type="entry name" value="Class I glutamine amidotransferase-like"/>
    <property type="match status" value="1"/>
</dbReference>
<feature type="domain" description="HTH araC/xylS-type" evidence="4">
    <location>
        <begin position="220"/>
        <end position="318"/>
    </location>
</feature>
<dbReference type="PROSITE" id="PS00041">
    <property type="entry name" value="HTH_ARAC_FAMILY_1"/>
    <property type="match status" value="1"/>
</dbReference>
<dbReference type="CDD" id="cd03137">
    <property type="entry name" value="GATase1_AraC_1"/>
    <property type="match status" value="1"/>
</dbReference>
<dbReference type="SUPFAM" id="SSF46689">
    <property type="entry name" value="Homeodomain-like"/>
    <property type="match status" value="2"/>
</dbReference>
<evidence type="ECO:0000256" key="2">
    <source>
        <dbReference type="ARBA" id="ARBA00023125"/>
    </source>
</evidence>
<dbReference type="RefSeq" id="WP_108901013.1">
    <property type="nucleotide sequence ID" value="NZ_CP029185.2"/>
</dbReference>
<dbReference type="InterPro" id="IPR009057">
    <property type="entry name" value="Homeodomain-like_sf"/>
</dbReference>
<dbReference type="PANTHER" id="PTHR43130">
    <property type="entry name" value="ARAC-FAMILY TRANSCRIPTIONAL REGULATOR"/>
    <property type="match status" value="1"/>
</dbReference>
<keyword evidence="6" id="KW-1185">Reference proteome</keyword>
<evidence type="ECO:0000256" key="3">
    <source>
        <dbReference type="ARBA" id="ARBA00023163"/>
    </source>
</evidence>
<evidence type="ECO:0000256" key="1">
    <source>
        <dbReference type="ARBA" id="ARBA00023015"/>
    </source>
</evidence>
<dbReference type="Proteomes" id="UP000244908">
    <property type="component" value="Chromosome"/>
</dbReference>
<dbReference type="SMART" id="SM00342">
    <property type="entry name" value="HTH_ARAC"/>
    <property type="match status" value="1"/>
</dbReference>
<dbReference type="InterPro" id="IPR018060">
    <property type="entry name" value="HTH_AraC"/>
</dbReference>
<dbReference type="Gene3D" id="1.10.10.60">
    <property type="entry name" value="Homeodomain-like"/>
    <property type="match status" value="1"/>
</dbReference>
<proteinExistence type="predicted"/>